<protein>
    <submittedName>
        <fullName evidence="1">MmcB family DNA repair protein</fullName>
    </submittedName>
</protein>
<proteinExistence type="predicted"/>
<evidence type="ECO:0000313" key="2">
    <source>
        <dbReference type="Proteomes" id="UP000727907"/>
    </source>
</evidence>
<dbReference type="EMBL" id="JAHOPB010000001">
    <property type="protein sequence ID" value="MBU8873855.1"/>
    <property type="molecule type" value="Genomic_DNA"/>
</dbReference>
<keyword evidence="2" id="KW-1185">Reference proteome</keyword>
<comment type="caution">
    <text evidence="1">The sequence shown here is derived from an EMBL/GenBank/DDBJ whole genome shotgun (WGS) entry which is preliminary data.</text>
</comment>
<reference evidence="1 2" key="1">
    <citation type="submission" date="2021-06" db="EMBL/GenBank/DDBJ databases">
        <authorList>
            <person name="Lee D.H."/>
        </authorList>
    </citation>
    <scope>NUCLEOTIDE SEQUENCE [LARGE SCALE GENOMIC DNA]</scope>
    <source>
        <strain evidence="1 2">MMS21-HV4-11</strain>
    </source>
</reference>
<dbReference type="PIRSF" id="PIRSF031796">
    <property type="entry name" value="UPC031796"/>
    <property type="match status" value="1"/>
</dbReference>
<organism evidence="1 2">
    <name type="scientific">Reyranella humidisoli</name>
    <dbReference type="NCBI Taxonomy" id="2849149"/>
    <lineage>
        <taxon>Bacteria</taxon>
        <taxon>Pseudomonadati</taxon>
        <taxon>Pseudomonadota</taxon>
        <taxon>Alphaproteobacteria</taxon>
        <taxon>Hyphomicrobiales</taxon>
        <taxon>Reyranellaceae</taxon>
        <taxon>Reyranella</taxon>
    </lineage>
</organism>
<sequence>MDTPPVDIPTVARQTRPDITLAVCRGACRLMRQSGRTVLRELPLPDGRRADIVAIAGSGELTIVEVKSSIEDWRVDQKWPDYLAWCDQLYFAVPVDFPQSLIPEKVGLIVADAYGGEILRHPARHPVTAARRKALLIDCARLASERLARLEDPEFVDFA</sequence>
<evidence type="ECO:0000313" key="1">
    <source>
        <dbReference type="EMBL" id="MBU8873855.1"/>
    </source>
</evidence>
<accession>A0ABS6IKW4</accession>
<dbReference type="InterPro" id="IPR009394">
    <property type="entry name" value="MmcB-like"/>
</dbReference>
<gene>
    <name evidence="1" type="ORF">KQ910_08775</name>
</gene>
<dbReference type="Pfam" id="PF06319">
    <property type="entry name" value="MmcB-like"/>
    <property type="match status" value="1"/>
</dbReference>
<dbReference type="Proteomes" id="UP000727907">
    <property type="component" value="Unassembled WGS sequence"/>
</dbReference>
<name>A0ABS6IKW4_9HYPH</name>